<proteinExistence type="predicted"/>
<comment type="caution">
    <text evidence="2">The sequence shown here is derived from an EMBL/GenBank/DDBJ whole genome shotgun (WGS) entry which is preliminary data.</text>
</comment>
<accession>A0AAD4BGF2</accession>
<organism evidence="2 3">
    <name type="scientific">Boletus edulis BED1</name>
    <dbReference type="NCBI Taxonomy" id="1328754"/>
    <lineage>
        <taxon>Eukaryota</taxon>
        <taxon>Fungi</taxon>
        <taxon>Dikarya</taxon>
        <taxon>Basidiomycota</taxon>
        <taxon>Agaricomycotina</taxon>
        <taxon>Agaricomycetes</taxon>
        <taxon>Agaricomycetidae</taxon>
        <taxon>Boletales</taxon>
        <taxon>Boletineae</taxon>
        <taxon>Boletaceae</taxon>
        <taxon>Boletoideae</taxon>
        <taxon>Boletus</taxon>
    </lineage>
</organism>
<evidence type="ECO:0000313" key="3">
    <source>
        <dbReference type="Proteomes" id="UP001194468"/>
    </source>
</evidence>
<protein>
    <submittedName>
        <fullName evidence="2">Uncharacterized protein</fullName>
    </submittedName>
</protein>
<evidence type="ECO:0000256" key="1">
    <source>
        <dbReference type="SAM" id="MobiDB-lite"/>
    </source>
</evidence>
<name>A0AAD4BGF2_BOLED</name>
<dbReference type="AlphaFoldDB" id="A0AAD4BGF2"/>
<reference evidence="2" key="2">
    <citation type="journal article" date="2020" name="Nat. Commun.">
        <title>Large-scale genome sequencing of mycorrhizal fungi provides insights into the early evolution of symbiotic traits.</title>
        <authorList>
            <person name="Miyauchi S."/>
            <person name="Kiss E."/>
            <person name="Kuo A."/>
            <person name="Drula E."/>
            <person name="Kohler A."/>
            <person name="Sanchez-Garcia M."/>
            <person name="Morin E."/>
            <person name="Andreopoulos B."/>
            <person name="Barry K.W."/>
            <person name="Bonito G."/>
            <person name="Buee M."/>
            <person name="Carver A."/>
            <person name="Chen C."/>
            <person name="Cichocki N."/>
            <person name="Clum A."/>
            <person name="Culley D."/>
            <person name="Crous P.W."/>
            <person name="Fauchery L."/>
            <person name="Girlanda M."/>
            <person name="Hayes R.D."/>
            <person name="Keri Z."/>
            <person name="LaButti K."/>
            <person name="Lipzen A."/>
            <person name="Lombard V."/>
            <person name="Magnuson J."/>
            <person name="Maillard F."/>
            <person name="Murat C."/>
            <person name="Nolan M."/>
            <person name="Ohm R.A."/>
            <person name="Pangilinan J."/>
            <person name="Pereira M.F."/>
            <person name="Perotto S."/>
            <person name="Peter M."/>
            <person name="Pfister S."/>
            <person name="Riley R."/>
            <person name="Sitrit Y."/>
            <person name="Stielow J.B."/>
            <person name="Szollosi G."/>
            <person name="Zifcakova L."/>
            <person name="Stursova M."/>
            <person name="Spatafora J.W."/>
            <person name="Tedersoo L."/>
            <person name="Vaario L.M."/>
            <person name="Yamada A."/>
            <person name="Yan M."/>
            <person name="Wang P."/>
            <person name="Xu J."/>
            <person name="Bruns T."/>
            <person name="Baldrian P."/>
            <person name="Vilgalys R."/>
            <person name="Dunand C."/>
            <person name="Henrissat B."/>
            <person name="Grigoriev I.V."/>
            <person name="Hibbett D."/>
            <person name="Nagy L.G."/>
            <person name="Martin F.M."/>
        </authorList>
    </citation>
    <scope>NUCLEOTIDE SEQUENCE</scope>
    <source>
        <strain evidence="2">BED1</strain>
    </source>
</reference>
<feature type="region of interest" description="Disordered" evidence="1">
    <location>
        <begin position="204"/>
        <end position="228"/>
    </location>
</feature>
<sequence>MTSQWGSGYHTHSLQPSLKMLASFCKNHFRWDGDAAVVKMRATVWEDAELHLLCGLEKQPDDVPIRKPQLRFIHYGVVDTVGSRLIVFKVRLDTRQFSNVVHTALLPPLKRNRQEYMFVTLPACIVEHVYLKEMWCNVDGARGVLTVDANVKAQQRVELHAFLHADAGQSIPAGSTVIDLTEDSGTENPEGNLDADSDVQTWSIAKKSPQPPNSPQRHHKQSSVPRTSLKVIEQLKEAGKETHLKAANTKRCYAGHVKCGHEWLTEFFNGTTPPEDLPWLPPGPEQALVSQDGLDPYADPAFARAFDSTPNKYSDKALSLYLTYKGFHQDLRRNTVEGVRVAFKDVWD</sequence>
<gene>
    <name evidence="2" type="ORF">L210DRAFT_988369</name>
</gene>
<dbReference type="Proteomes" id="UP001194468">
    <property type="component" value="Unassembled WGS sequence"/>
</dbReference>
<evidence type="ECO:0000313" key="2">
    <source>
        <dbReference type="EMBL" id="KAF8428474.1"/>
    </source>
</evidence>
<dbReference type="EMBL" id="WHUW01000073">
    <property type="protein sequence ID" value="KAF8428474.1"/>
    <property type="molecule type" value="Genomic_DNA"/>
</dbReference>
<keyword evidence="3" id="KW-1185">Reference proteome</keyword>
<reference evidence="2" key="1">
    <citation type="submission" date="2019-10" db="EMBL/GenBank/DDBJ databases">
        <authorList>
            <consortium name="DOE Joint Genome Institute"/>
            <person name="Kuo A."/>
            <person name="Miyauchi S."/>
            <person name="Kiss E."/>
            <person name="Drula E."/>
            <person name="Kohler A."/>
            <person name="Sanchez-Garcia M."/>
            <person name="Andreopoulos B."/>
            <person name="Barry K.W."/>
            <person name="Bonito G."/>
            <person name="Buee M."/>
            <person name="Carver A."/>
            <person name="Chen C."/>
            <person name="Cichocki N."/>
            <person name="Clum A."/>
            <person name="Culley D."/>
            <person name="Crous P.W."/>
            <person name="Fauchery L."/>
            <person name="Girlanda M."/>
            <person name="Hayes R."/>
            <person name="Keri Z."/>
            <person name="LaButti K."/>
            <person name="Lipzen A."/>
            <person name="Lombard V."/>
            <person name="Magnuson J."/>
            <person name="Maillard F."/>
            <person name="Morin E."/>
            <person name="Murat C."/>
            <person name="Nolan M."/>
            <person name="Ohm R."/>
            <person name="Pangilinan J."/>
            <person name="Pereira M."/>
            <person name="Perotto S."/>
            <person name="Peter M."/>
            <person name="Riley R."/>
            <person name="Sitrit Y."/>
            <person name="Stielow B."/>
            <person name="Szollosi G."/>
            <person name="Zifcakova L."/>
            <person name="Stursova M."/>
            <person name="Spatafora J.W."/>
            <person name="Tedersoo L."/>
            <person name="Vaario L.-M."/>
            <person name="Yamada A."/>
            <person name="Yan M."/>
            <person name="Wang P."/>
            <person name="Xu J."/>
            <person name="Bruns T."/>
            <person name="Baldrian P."/>
            <person name="Vilgalys R."/>
            <person name="Henrissat B."/>
            <person name="Grigoriev I.V."/>
            <person name="Hibbett D."/>
            <person name="Nagy L.G."/>
            <person name="Martin F.M."/>
        </authorList>
    </citation>
    <scope>NUCLEOTIDE SEQUENCE</scope>
    <source>
        <strain evidence="2">BED1</strain>
    </source>
</reference>